<feature type="transmembrane region" description="Helical" evidence="1">
    <location>
        <begin position="113"/>
        <end position="130"/>
    </location>
</feature>
<feature type="signal peptide" evidence="2">
    <location>
        <begin position="1"/>
        <end position="21"/>
    </location>
</feature>
<organism evidence="3 4">
    <name type="scientific">Marinomonas colpomeniae</name>
    <dbReference type="NCBI Taxonomy" id="2774408"/>
    <lineage>
        <taxon>Bacteria</taxon>
        <taxon>Pseudomonadati</taxon>
        <taxon>Pseudomonadota</taxon>
        <taxon>Gammaproteobacteria</taxon>
        <taxon>Oceanospirillales</taxon>
        <taxon>Oceanospirillaceae</taxon>
        <taxon>Marinomonas</taxon>
    </lineage>
</organism>
<keyword evidence="1" id="KW-0812">Transmembrane</keyword>
<dbReference type="RefSeq" id="WP_191593449.1">
    <property type="nucleotide sequence ID" value="NZ_JACYFC010000001.1"/>
</dbReference>
<keyword evidence="2" id="KW-0732">Signal</keyword>
<evidence type="ECO:0000256" key="1">
    <source>
        <dbReference type="SAM" id="Phobius"/>
    </source>
</evidence>
<dbReference type="EMBL" id="JACYFC010000001">
    <property type="protein sequence ID" value="MBD5770085.1"/>
    <property type="molecule type" value="Genomic_DNA"/>
</dbReference>
<sequence length="192" mass="20411">MKRLFIVFIALMLTIPSFAYAHDVPGTGGFMSGLSHPILGFDHLLAMLSVGILSAQMGGKAIWKVPATFVIVMLVGGVLGMEGVKMISVELGIAVSVLALGLSITIEKKLPAFIAMIFVGFFAVFHGFAHGVEMPYLAKPEYYALGFVVGTASIHIAGVVVGVFFQKIKDGQRLLRYLGAAIAGIGFYLIAM</sequence>
<feature type="transmembrane region" description="Helical" evidence="1">
    <location>
        <begin position="142"/>
        <end position="165"/>
    </location>
</feature>
<gene>
    <name evidence="3" type="ORF">IF202_03405</name>
</gene>
<protein>
    <submittedName>
        <fullName evidence="3">HupE/UreJ family protein</fullName>
    </submittedName>
</protein>
<feature type="transmembrane region" description="Helical" evidence="1">
    <location>
        <begin position="62"/>
        <end position="81"/>
    </location>
</feature>
<feature type="transmembrane region" description="Helical" evidence="1">
    <location>
        <begin position="174"/>
        <end position="191"/>
    </location>
</feature>
<dbReference type="Proteomes" id="UP000604161">
    <property type="component" value="Unassembled WGS sequence"/>
</dbReference>
<name>A0ABR8NVK7_9GAMM</name>
<dbReference type="PIRSF" id="PIRSF016919">
    <property type="entry name" value="HupE_UreJ"/>
    <property type="match status" value="1"/>
</dbReference>
<feature type="chain" id="PRO_5045518585" evidence="2">
    <location>
        <begin position="22"/>
        <end position="192"/>
    </location>
</feature>
<evidence type="ECO:0000256" key="2">
    <source>
        <dbReference type="SAM" id="SignalP"/>
    </source>
</evidence>
<comment type="caution">
    <text evidence="3">The sequence shown here is derived from an EMBL/GenBank/DDBJ whole genome shotgun (WGS) entry which is preliminary data.</text>
</comment>
<evidence type="ECO:0000313" key="4">
    <source>
        <dbReference type="Proteomes" id="UP000604161"/>
    </source>
</evidence>
<keyword evidence="1" id="KW-0472">Membrane</keyword>
<feature type="transmembrane region" description="Helical" evidence="1">
    <location>
        <begin position="87"/>
        <end position="106"/>
    </location>
</feature>
<evidence type="ECO:0000313" key="3">
    <source>
        <dbReference type="EMBL" id="MBD5770085.1"/>
    </source>
</evidence>
<keyword evidence="4" id="KW-1185">Reference proteome</keyword>
<dbReference type="Pfam" id="PF04955">
    <property type="entry name" value="HupE_UreJ"/>
    <property type="match status" value="1"/>
</dbReference>
<keyword evidence="1" id="KW-1133">Transmembrane helix</keyword>
<accession>A0ABR8NVK7</accession>
<dbReference type="InterPro" id="IPR007038">
    <property type="entry name" value="HupE_UreJ"/>
</dbReference>
<reference evidence="3 4" key="1">
    <citation type="submission" date="2020-09" db="EMBL/GenBank/DDBJ databases">
        <title>Marinomonas sp. nov., isolated from the cysticercosis algae of Qingdao, China.</title>
        <authorList>
            <person name="Sun X."/>
        </authorList>
    </citation>
    <scope>NUCLEOTIDE SEQUENCE [LARGE SCALE GENOMIC DNA]</scope>
    <source>
        <strain evidence="3 4">SM2066</strain>
    </source>
</reference>
<proteinExistence type="predicted"/>
<feature type="transmembrane region" description="Helical" evidence="1">
    <location>
        <begin position="37"/>
        <end position="55"/>
    </location>
</feature>